<organism evidence="1 2">
    <name type="scientific">Liquorilactobacillus cacaonum DSM 21116</name>
    <dbReference type="NCBI Taxonomy" id="1423729"/>
    <lineage>
        <taxon>Bacteria</taxon>
        <taxon>Bacillati</taxon>
        <taxon>Bacillota</taxon>
        <taxon>Bacilli</taxon>
        <taxon>Lactobacillales</taxon>
        <taxon>Lactobacillaceae</taxon>
        <taxon>Liquorilactobacillus</taxon>
    </lineage>
</organism>
<gene>
    <name evidence="1" type="ORF">FC80_GL000542</name>
</gene>
<dbReference type="PATRIC" id="fig|1423729.3.peg.545"/>
<comment type="caution">
    <text evidence="1">The sequence shown here is derived from an EMBL/GenBank/DDBJ whole genome shotgun (WGS) entry which is preliminary data.</text>
</comment>
<dbReference type="AlphaFoldDB" id="A0A0R2CJP2"/>
<keyword evidence="2" id="KW-1185">Reference proteome</keyword>
<accession>A0A0R2CJP2</accession>
<dbReference type="STRING" id="1423729.FC80_GL000542"/>
<sequence length="69" mass="8196">MLIELILFCTLTSLFFSEQHVLVKHENRQIEELKEVEINLNVTKKMLIVGYDNLSGSEKKRVDEYKIQR</sequence>
<name>A0A0R2CJP2_9LACO</name>
<protein>
    <submittedName>
        <fullName evidence="1">Uncharacterized protein</fullName>
    </submittedName>
</protein>
<proteinExistence type="predicted"/>
<evidence type="ECO:0000313" key="1">
    <source>
        <dbReference type="EMBL" id="KRM91573.1"/>
    </source>
</evidence>
<dbReference type="Proteomes" id="UP000051131">
    <property type="component" value="Unassembled WGS sequence"/>
</dbReference>
<evidence type="ECO:0000313" key="2">
    <source>
        <dbReference type="Proteomes" id="UP000051131"/>
    </source>
</evidence>
<reference evidence="1 2" key="1">
    <citation type="journal article" date="2015" name="Genome Announc.">
        <title>Expanding the biotechnology potential of lactobacilli through comparative genomics of 213 strains and associated genera.</title>
        <authorList>
            <person name="Sun Z."/>
            <person name="Harris H.M."/>
            <person name="McCann A."/>
            <person name="Guo C."/>
            <person name="Argimon S."/>
            <person name="Zhang W."/>
            <person name="Yang X."/>
            <person name="Jeffery I.B."/>
            <person name="Cooney J.C."/>
            <person name="Kagawa T.F."/>
            <person name="Liu W."/>
            <person name="Song Y."/>
            <person name="Salvetti E."/>
            <person name="Wrobel A."/>
            <person name="Rasinkangas P."/>
            <person name="Parkhill J."/>
            <person name="Rea M.C."/>
            <person name="O'Sullivan O."/>
            <person name="Ritari J."/>
            <person name="Douillard F.P."/>
            <person name="Paul Ross R."/>
            <person name="Yang R."/>
            <person name="Briner A.E."/>
            <person name="Felis G.E."/>
            <person name="de Vos W.M."/>
            <person name="Barrangou R."/>
            <person name="Klaenhammer T.R."/>
            <person name="Caufield P.W."/>
            <person name="Cui Y."/>
            <person name="Zhang H."/>
            <person name="O'Toole P.W."/>
        </authorList>
    </citation>
    <scope>NUCLEOTIDE SEQUENCE [LARGE SCALE GENOMIC DNA]</scope>
    <source>
        <strain evidence="1 2">DSM 21116</strain>
    </source>
</reference>
<dbReference type="EMBL" id="AYZE01000010">
    <property type="protein sequence ID" value="KRM91573.1"/>
    <property type="molecule type" value="Genomic_DNA"/>
</dbReference>